<dbReference type="Gene3D" id="1.20.5.490">
    <property type="entry name" value="Single helix bin"/>
    <property type="match status" value="1"/>
</dbReference>
<feature type="coiled-coil region" evidence="2">
    <location>
        <begin position="689"/>
        <end position="723"/>
    </location>
</feature>
<accession>A0A7K4YUN9</accession>
<evidence type="ECO:0000313" key="4">
    <source>
        <dbReference type="EMBL" id="NWR62823.1"/>
    </source>
</evidence>
<feature type="region of interest" description="Disordered" evidence="3">
    <location>
        <begin position="19"/>
        <end position="84"/>
    </location>
</feature>
<protein>
    <submittedName>
        <fullName evidence="4">T22D2 protein</fullName>
    </submittedName>
</protein>
<name>A0A7K4YUN9_BUCAB</name>
<dbReference type="Proteomes" id="UP000551127">
    <property type="component" value="Unassembled WGS sequence"/>
</dbReference>
<sequence>MSKMPAKKKSCFQITSVTTAQVASSITEDTESLDDPDESRTEDVSSEIFDVSRATDYGPEDVCERSSSEETLNNVGEAETPGSVSPNLLLDGQLAVAAGGVAAALPAVAPSAGAVPKSSAVPLPAAASGTAVAGGSSAQTTLPSIGLSASAAPGTMSQTVAAACSSRFRVIKLDHGTGEPYRRGRWTCMEYYDRDSDGGGVLGRTGDCIRHSSTFEQASQERDSGLGATGGSVVVSAVPASAHGPDSIADSSLAAMSQLLQTEKMNQASLQQPNFVIGQQQQPQQPIGGAMPQSTAQPMFSGSSVANQQMMVPQQSQPQVNTQGVAQAVANGKAMAPPNVTVGQPSVPVAQQQVQQANIPVTQPQQFAYSQSQIPPVHLLPTQPSGQTDYMQHMTIMQSQGAIQQAASGSVPSTVASSLPVGQMSGQNPSPVGASVMGVSAQPGEAAGQGSGLMQSGQAQASPAAVPQPGGVVQQGIGHSGVVQQKSVTQHQMGGSGQVSGMPGAPHAVVPGVQSMPAAVPGASVPSASTTTSITMPNVPVTLVQSQMTSHTSASRSAGVVQPQHAGHLMQGAPNVPASLPQSNLGQFQTQAQSAVGQIDDTRRKSEPLPQPPLSLIAENKPLVKPPVPDTLANPLQLPASTPMNSLASSVFGISIPVDGDEDSASGASVVAIDNKIEQAMDLVKSHLMYAVREEVEVLKEQIKELVERNSLLERENALLKSLSNNDQLSQLSAQQANPSSTSQAQGAIAQPPQPTQPPQQPNVSSA</sequence>
<dbReference type="CDD" id="cd21939">
    <property type="entry name" value="ZIP_TSC22D2"/>
    <property type="match status" value="1"/>
</dbReference>
<proteinExistence type="inferred from homology"/>
<dbReference type="AlphaFoldDB" id="A0A7K4YUN9"/>
<comment type="caution">
    <text evidence="4">The sequence shown here is derived from an EMBL/GenBank/DDBJ whole genome shotgun (WGS) entry which is preliminary data.</text>
</comment>
<evidence type="ECO:0000256" key="3">
    <source>
        <dbReference type="SAM" id="MobiDB-lite"/>
    </source>
</evidence>
<dbReference type="PANTHER" id="PTHR46894">
    <property type="entry name" value="TSC22 DOMAIN FAMILY PROTEIN 2"/>
    <property type="match status" value="1"/>
</dbReference>
<keyword evidence="2" id="KW-0175">Coiled coil</keyword>
<feature type="non-terminal residue" evidence="4">
    <location>
        <position position="767"/>
    </location>
</feature>
<feature type="region of interest" description="Disordered" evidence="3">
    <location>
        <begin position="730"/>
        <end position="767"/>
    </location>
</feature>
<dbReference type="PANTHER" id="PTHR46894:SF1">
    <property type="entry name" value="TSC22 DOMAIN FAMILY PROTEIN 2"/>
    <property type="match status" value="1"/>
</dbReference>
<evidence type="ECO:0000256" key="2">
    <source>
        <dbReference type="SAM" id="Coils"/>
    </source>
</evidence>
<gene>
    <name evidence="4" type="primary">Tsc22d2</name>
    <name evidence="4" type="ORF">BUCABY_R08602</name>
</gene>
<dbReference type="Pfam" id="PF01166">
    <property type="entry name" value="TSC22"/>
    <property type="match status" value="1"/>
</dbReference>
<feature type="region of interest" description="Disordered" evidence="3">
    <location>
        <begin position="443"/>
        <end position="469"/>
    </location>
</feature>
<keyword evidence="5" id="KW-1185">Reference proteome</keyword>
<organism evidence="4 5">
    <name type="scientific">Bucorvus abyssinicus</name>
    <name type="common">Northern ground-hornbill</name>
    <name type="synonym">Abyssinian ground-hornbill</name>
    <dbReference type="NCBI Taxonomy" id="153643"/>
    <lineage>
        <taxon>Eukaryota</taxon>
        <taxon>Metazoa</taxon>
        <taxon>Chordata</taxon>
        <taxon>Craniata</taxon>
        <taxon>Vertebrata</taxon>
        <taxon>Euteleostomi</taxon>
        <taxon>Archelosauria</taxon>
        <taxon>Archosauria</taxon>
        <taxon>Dinosauria</taxon>
        <taxon>Saurischia</taxon>
        <taxon>Theropoda</taxon>
        <taxon>Coelurosauria</taxon>
        <taxon>Aves</taxon>
        <taxon>Neognathae</taxon>
        <taxon>Neoaves</taxon>
        <taxon>Telluraves</taxon>
        <taxon>Coraciimorphae</taxon>
        <taxon>Bucerotiformes</taxon>
        <taxon>Bucorvidae</taxon>
        <taxon>Bucorvus</taxon>
    </lineage>
</organism>
<dbReference type="InterPro" id="IPR047862">
    <property type="entry name" value="TSC22/BUN_CS"/>
</dbReference>
<evidence type="ECO:0000256" key="1">
    <source>
        <dbReference type="ARBA" id="ARBA00007908"/>
    </source>
</evidence>
<dbReference type="GO" id="GO:0006357">
    <property type="term" value="P:regulation of transcription by RNA polymerase II"/>
    <property type="evidence" value="ECO:0007669"/>
    <property type="project" value="InterPro"/>
</dbReference>
<feature type="compositionally biased region" description="Low complexity" evidence="3">
    <location>
        <begin position="455"/>
        <end position="469"/>
    </location>
</feature>
<dbReference type="SUPFAM" id="SSF58026">
    <property type="entry name" value="Delta-sleep-inducing peptide immunoreactive peptide"/>
    <property type="match status" value="1"/>
</dbReference>
<reference evidence="4 5" key="1">
    <citation type="submission" date="2019-09" db="EMBL/GenBank/DDBJ databases">
        <title>Bird 10,000 Genomes (B10K) Project - Family phase.</title>
        <authorList>
            <person name="Zhang G."/>
        </authorList>
    </citation>
    <scope>NUCLEOTIDE SEQUENCE [LARGE SCALE GENOMIC DNA]</scope>
    <source>
        <strain evidence="4">B10K-DU-012-80</strain>
    </source>
</reference>
<dbReference type="PROSITE" id="PS01289">
    <property type="entry name" value="TSC22"/>
    <property type="match status" value="1"/>
</dbReference>
<feature type="compositionally biased region" description="Pro residues" evidence="3">
    <location>
        <begin position="752"/>
        <end position="761"/>
    </location>
</feature>
<evidence type="ECO:0000313" key="5">
    <source>
        <dbReference type="Proteomes" id="UP000551127"/>
    </source>
</evidence>
<dbReference type="OrthoDB" id="8961796at2759"/>
<dbReference type="InterPro" id="IPR000580">
    <property type="entry name" value="TSC22/Bun"/>
</dbReference>
<feature type="compositionally biased region" description="Acidic residues" evidence="3">
    <location>
        <begin position="28"/>
        <end position="37"/>
    </location>
</feature>
<comment type="similarity">
    <text evidence="1">Belongs to the TSC-22/Dip/Bun family.</text>
</comment>
<dbReference type="InterPro" id="IPR053049">
    <property type="entry name" value="TSC22_domain_protein_2"/>
</dbReference>
<feature type="non-terminal residue" evidence="4">
    <location>
        <position position="1"/>
    </location>
</feature>
<dbReference type="EMBL" id="VYZL01003914">
    <property type="protein sequence ID" value="NWR62823.1"/>
    <property type="molecule type" value="Genomic_DNA"/>
</dbReference>
<dbReference type="FunFam" id="1.20.5.490:FF:000002">
    <property type="entry name" value="TSC22 domain family, member 1"/>
    <property type="match status" value="1"/>
</dbReference>
<feature type="compositionally biased region" description="Low complexity" evidence="3">
    <location>
        <begin position="730"/>
        <end position="751"/>
    </location>
</feature>